<name>A0A2X1QNA4_HAEIF</name>
<proteinExistence type="predicted"/>
<accession>A0A2X1QNA4</accession>
<dbReference type="EMBL" id="UASK01000005">
    <property type="protein sequence ID" value="SPX41782.1"/>
    <property type="molecule type" value="Genomic_DNA"/>
</dbReference>
<dbReference type="AlphaFoldDB" id="A0A2X1QNA4"/>
<gene>
    <name evidence="1" type="ORF">NCTC11872_01395</name>
</gene>
<evidence type="ECO:0000313" key="2">
    <source>
        <dbReference type="Proteomes" id="UP000249936"/>
    </source>
</evidence>
<evidence type="ECO:0000313" key="1">
    <source>
        <dbReference type="EMBL" id="SPX41782.1"/>
    </source>
</evidence>
<protein>
    <submittedName>
        <fullName evidence="1">Ribonuclease D</fullName>
    </submittedName>
</protein>
<dbReference type="Proteomes" id="UP000249936">
    <property type="component" value="Unassembled WGS sequence"/>
</dbReference>
<organism evidence="1 2">
    <name type="scientific">Haemophilus influenzae</name>
    <dbReference type="NCBI Taxonomy" id="727"/>
    <lineage>
        <taxon>Bacteria</taxon>
        <taxon>Pseudomonadati</taxon>
        <taxon>Pseudomonadota</taxon>
        <taxon>Gammaproteobacteria</taxon>
        <taxon>Pasteurellales</taxon>
        <taxon>Pasteurellaceae</taxon>
        <taxon>Haemophilus</taxon>
    </lineage>
</organism>
<sequence>MFGICCHFIIFLKKELAKTPWEQAVRDDCELVLAKTHKLQERDSEKAYLDIPKCLEN</sequence>
<reference evidence="1 2" key="1">
    <citation type="submission" date="2018-06" db="EMBL/GenBank/DDBJ databases">
        <authorList>
            <consortium name="Pathogen Informatics"/>
            <person name="Doyle S."/>
        </authorList>
    </citation>
    <scope>NUCLEOTIDE SEQUENCE [LARGE SCALE GENOMIC DNA]</scope>
    <source>
        <strain evidence="1 2">NCTC11872</strain>
    </source>
</reference>